<evidence type="ECO:0000313" key="3">
    <source>
        <dbReference type="Proteomes" id="UP001229081"/>
    </source>
</evidence>
<accession>A0A4R5WAS1</accession>
<name>A0A4R5WAS1_9MYCO</name>
<organism evidence="2 3">
    <name type="scientific">Mycobacterium paragordonae</name>
    <dbReference type="NCBI Taxonomy" id="1389713"/>
    <lineage>
        <taxon>Bacteria</taxon>
        <taxon>Bacillati</taxon>
        <taxon>Actinomycetota</taxon>
        <taxon>Actinomycetes</taxon>
        <taxon>Mycobacteriales</taxon>
        <taxon>Mycobacteriaceae</taxon>
        <taxon>Mycobacterium</taxon>
    </lineage>
</organism>
<feature type="chain" id="PRO_5043195077" description="Secreted protein" evidence="1">
    <location>
        <begin position="35"/>
        <end position="81"/>
    </location>
</feature>
<keyword evidence="1" id="KW-0732">Signal</keyword>
<dbReference type="EMBL" id="JAUFSA010000001">
    <property type="protein sequence ID" value="MDP7737010.1"/>
    <property type="molecule type" value="Genomic_DNA"/>
</dbReference>
<reference evidence="2" key="1">
    <citation type="submission" date="2023-06" db="EMBL/GenBank/DDBJ databases">
        <title>Identification of two novel mycobacterium reveal diversities and complexities of Mycobacterium gordonae clade.</title>
        <authorList>
            <person name="Matsumoto Y."/>
            <person name="Nakamura S."/>
            <person name="Motooka D."/>
            <person name="Fukushima K."/>
        </authorList>
    </citation>
    <scope>NUCLEOTIDE SEQUENCE</scope>
    <source>
        <strain evidence="2">TY812</strain>
    </source>
</reference>
<protein>
    <recommendedName>
        <fullName evidence="4">Secreted protein</fullName>
    </recommendedName>
</protein>
<comment type="caution">
    <text evidence="2">The sequence shown here is derived from an EMBL/GenBank/DDBJ whole genome shotgun (WGS) entry which is preliminary data.</text>
</comment>
<dbReference type="AlphaFoldDB" id="A0A4R5WAS1"/>
<evidence type="ECO:0008006" key="4">
    <source>
        <dbReference type="Google" id="ProtNLM"/>
    </source>
</evidence>
<feature type="signal peptide" evidence="1">
    <location>
        <begin position="1"/>
        <end position="34"/>
    </location>
</feature>
<dbReference type="Proteomes" id="UP001229081">
    <property type="component" value="Unassembled WGS sequence"/>
</dbReference>
<dbReference type="RefSeq" id="WP_133438023.1">
    <property type="nucleotide sequence ID" value="NZ_JAUFSA010000001.1"/>
</dbReference>
<evidence type="ECO:0000256" key="1">
    <source>
        <dbReference type="SAM" id="SignalP"/>
    </source>
</evidence>
<gene>
    <name evidence="2" type="ORF">QXL92_19900</name>
</gene>
<evidence type="ECO:0000313" key="2">
    <source>
        <dbReference type="EMBL" id="MDP7737010.1"/>
    </source>
</evidence>
<proteinExistence type="predicted"/>
<sequence length="81" mass="8375">MQFVRGQSQMIAAKVFVAAALTAGSLLAVPPAHADYGPGDPPCPATGCQPPPKATPPPVRGVLGCVRGVCIPNPRPPWQRH</sequence>